<keyword evidence="2" id="KW-0732">Signal</keyword>
<accession>A0A4Q2DQB1</accession>
<feature type="signal peptide" evidence="2">
    <location>
        <begin position="1"/>
        <end position="19"/>
    </location>
</feature>
<proteinExistence type="predicted"/>
<dbReference type="OrthoDB" id="3218485at2759"/>
<keyword evidence="4" id="KW-1185">Reference proteome</keyword>
<gene>
    <name evidence="3" type="ORF">EST38_g4180</name>
</gene>
<dbReference type="Proteomes" id="UP000290288">
    <property type="component" value="Unassembled WGS sequence"/>
</dbReference>
<feature type="chain" id="PRO_5020310865" evidence="2">
    <location>
        <begin position="20"/>
        <end position="209"/>
    </location>
</feature>
<comment type="caution">
    <text evidence="3">The sequence shown here is derived from an EMBL/GenBank/DDBJ whole genome shotgun (WGS) entry which is preliminary data.</text>
</comment>
<dbReference type="AlphaFoldDB" id="A0A4Q2DQB1"/>
<feature type="region of interest" description="Disordered" evidence="1">
    <location>
        <begin position="44"/>
        <end position="71"/>
    </location>
</feature>
<sequence>MRLSAVLTTFLCFASTVIAVANPQPAPRVANLRQVSRRQLEARAKYPEHFAPERRTEPSDVPNPCPNFAPTPQRRRELLGDQLLRPREAVAFLQGRGSFLSENGTEYTDNDFRALMERRAYRPGPLHNVYGTVKNQFGKALTRISVPFYKKWKATLTPGTIYYLSANTYIRHEDVDEIERILLADPNFVELELHGLHLPRSFFEAAAAY</sequence>
<dbReference type="EMBL" id="SDEE01000099">
    <property type="protein sequence ID" value="RXW21666.1"/>
    <property type="molecule type" value="Genomic_DNA"/>
</dbReference>
<evidence type="ECO:0000313" key="4">
    <source>
        <dbReference type="Proteomes" id="UP000290288"/>
    </source>
</evidence>
<evidence type="ECO:0000256" key="1">
    <source>
        <dbReference type="SAM" id="MobiDB-lite"/>
    </source>
</evidence>
<evidence type="ECO:0000256" key="2">
    <source>
        <dbReference type="SAM" id="SignalP"/>
    </source>
</evidence>
<protein>
    <submittedName>
        <fullName evidence="3">Uncharacterized protein</fullName>
    </submittedName>
</protein>
<name>A0A4Q2DQB1_9AGAR</name>
<organism evidence="3 4">
    <name type="scientific">Candolleomyces aberdarensis</name>
    <dbReference type="NCBI Taxonomy" id="2316362"/>
    <lineage>
        <taxon>Eukaryota</taxon>
        <taxon>Fungi</taxon>
        <taxon>Dikarya</taxon>
        <taxon>Basidiomycota</taxon>
        <taxon>Agaricomycotina</taxon>
        <taxon>Agaricomycetes</taxon>
        <taxon>Agaricomycetidae</taxon>
        <taxon>Agaricales</taxon>
        <taxon>Agaricineae</taxon>
        <taxon>Psathyrellaceae</taxon>
        <taxon>Candolleomyces</taxon>
    </lineage>
</organism>
<evidence type="ECO:0000313" key="3">
    <source>
        <dbReference type="EMBL" id="RXW21666.1"/>
    </source>
</evidence>
<feature type="compositionally biased region" description="Basic and acidic residues" evidence="1">
    <location>
        <begin position="44"/>
        <end position="58"/>
    </location>
</feature>
<reference evidence="3 4" key="1">
    <citation type="submission" date="2019-01" db="EMBL/GenBank/DDBJ databases">
        <title>Draft genome sequence of Psathyrella aberdarensis IHI B618.</title>
        <authorList>
            <person name="Buettner E."/>
            <person name="Kellner H."/>
        </authorList>
    </citation>
    <scope>NUCLEOTIDE SEQUENCE [LARGE SCALE GENOMIC DNA]</scope>
    <source>
        <strain evidence="3 4">IHI B618</strain>
    </source>
</reference>